<accession>A0A2P8GPF7</accession>
<name>A0A2P8GPF7_9BACT</name>
<keyword evidence="2" id="KW-1185">Reference proteome</keyword>
<evidence type="ECO:0000313" key="1">
    <source>
        <dbReference type="EMBL" id="PSL35849.1"/>
    </source>
</evidence>
<protein>
    <submittedName>
        <fullName evidence="1">Uncharacterized protein</fullName>
    </submittedName>
</protein>
<organism evidence="1 2">
    <name type="scientific">Chitinophaga ginsengisoli</name>
    <dbReference type="NCBI Taxonomy" id="363837"/>
    <lineage>
        <taxon>Bacteria</taxon>
        <taxon>Pseudomonadati</taxon>
        <taxon>Bacteroidota</taxon>
        <taxon>Chitinophagia</taxon>
        <taxon>Chitinophagales</taxon>
        <taxon>Chitinophagaceae</taxon>
        <taxon>Chitinophaga</taxon>
    </lineage>
</organism>
<proteinExistence type="predicted"/>
<dbReference type="EMBL" id="PYGK01000001">
    <property type="protein sequence ID" value="PSL35849.1"/>
    <property type="molecule type" value="Genomic_DNA"/>
</dbReference>
<comment type="caution">
    <text evidence="1">The sequence shown here is derived from an EMBL/GenBank/DDBJ whole genome shotgun (WGS) entry which is preliminary data.</text>
</comment>
<reference evidence="1 2" key="1">
    <citation type="submission" date="2018-03" db="EMBL/GenBank/DDBJ databases">
        <title>Genomic Encyclopedia of Archaeal and Bacterial Type Strains, Phase II (KMG-II): from individual species to whole genera.</title>
        <authorList>
            <person name="Goeker M."/>
        </authorList>
    </citation>
    <scope>NUCLEOTIDE SEQUENCE [LARGE SCALE GENOMIC DNA]</scope>
    <source>
        <strain evidence="1 2">DSM 18107</strain>
    </source>
</reference>
<gene>
    <name evidence="1" type="ORF">CLV42_101611</name>
</gene>
<dbReference type="AlphaFoldDB" id="A0A2P8GPF7"/>
<evidence type="ECO:0000313" key="2">
    <source>
        <dbReference type="Proteomes" id="UP000240978"/>
    </source>
</evidence>
<sequence length="43" mass="5074">MPLHKLFMQGKKISQIQYAMQDFIDVELDNILRGIYIRGTYKG</sequence>
<dbReference type="Proteomes" id="UP000240978">
    <property type="component" value="Unassembled WGS sequence"/>
</dbReference>